<dbReference type="InterPro" id="IPR010104">
    <property type="entry name" value="TonB_rcpt_bac"/>
</dbReference>
<keyword evidence="8" id="KW-0675">Receptor</keyword>
<keyword evidence="4" id="KW-0798">TonB box</keyword>
<dbReference type="InterPro" id="IPR036942">
    <property type="entry name" value="Beta-barrel_TonB_sf"/>
</dbReference>
<dbReference type="AlphaFoldDB" id="A0A7W6NPP2"/>
<dbReference type="Pfam" id="PF00593">
    <property type="entry name" value="TonB_dep_Rec_b-barrel"/>
    <property type="match status" value="1"/>
</dbReference>
<evidence type="ECO:0000313" key="9">
    <source>
        <dbReference type="Proteomes" id="UP000529946"/>
    </source>
</evidence>
<proteinExistence type="inferred from homology"/>
<dbReference type="RefSeq" id="WP_183204687.1">
    <property type="nucleotide sequence ID" value="NZ_BAAAER010000007.1"/>
</dbReference>
<comment type="subcellular location">
    <subcellularLocation>
        <location evidence="1 4">Cell outer membrane</location>
    </subcellularLocation>
</comment>
<evidence type="ECO:0000256" key="4">
    <source>
        <dbReference type="RuleBase" id="RU003357"/>
    </source>
</evidence>
<protein>
    <submittedName>
        <fullName evidence="8">TonB-dependent receptor</fullName>
    </submittedName>
</protein>
<keyword evidence="3" id="KW-0998">Cell outer membrane</keyword>
<dbReference type="Proteomes" id="UP000529946">
    <property type="component" value="Unassembled WGS sequence"/>
</dbReference>
<comment type="caution">
    <text evidence="8">The sequence shown here is derived from an EMBL/GenBank/DDBJ whole genome shotgun (WGS) entry which is preliminary data.</text>
</comment>
<feature type="chain" id="PRO_5031335140" evidence="5">
    <location>
        <begin position="31"/>
        <end position="961"/>
    </location>
</feature>
<accession>A0A7W6NPP2</accession>
<evidence type="ECO:0000256" key="1">
    <source>
        <dbReference type="ARBA" id="ARBA00004442"/>
    </source>
</evidence>
<evidence type="ECO:0000313" key="8">
    <source>
        <dbReference type="EMBL" id="MBB4083610.1"/>
    </source>
</evidence>
<name>A0A7W6NPP2_9CAUL</name>
<dbReference type="Pfam" id="PF07715">
    <property type="entry name" value="Plug"/>
    <property type="match status" value="1"/>
</dbReference>
<comment type="similarity">
    <text evidence="4">Belongs to the TonB-dependent receptor family.</text>
</comment>
<dbReference type="InterPro" id="IPR037066">
    <property type="entry name" value="Plug_dom_sf"/>
</dbReference>
<feature type="signal peptide" evidence="5">
    <location>
        <begin position="1"/>
        <end position="30"/>
    </location>
</feature>
<reference evidence="8 9" key="1">
    <citation type="submission" date="2020-08" db="EMBL/GenBank/DDBJ databases">
        <title>Genomic Encyclopedia of Type Strains, Phase IV (KMG-IV): sequencing the most valuable type-strain genomes for metagenomic binning, comparative biology and taxonomic classification.</title>
        <authorList>
            <person name="Goeker M."/>
        </authorList>
    </citation>
    <scope>NUCLEOTIDE SEQUENCE [LARGE SCALE GENOMIC DNA]</scope>
    <source>
        <strain evidence="8 9">DSM 23960</strain>
    </source>
</reference>
<dbReference type="Gene3D" id="2.170.130.10">
    <property type="entry name" value="TonB-dependent receptor, plug domain"/>
    <property type="match status" value="1"/>
</dbReference>
<dbReference type="InterPro" id="IPR012910">
    <property type="entry name" value="Plug_dom"/>
</dbReference>
<feature type="domain" description="TonB-dependent receptor plug" evidence="7">
    <location>
        <begin position="70"/>
        <end position="173"/>
    </location>
</feature>
<dbReference type="Gene3D" id="2.40.170.20">
    <property type="entry name" value="TonB-dependent receptor, beta-barrel domain"/>
    <property type="match status" value="1"/>
</dbReference>
<evidence type="ECO:0000259" key="6">
    <source>
        <dbReference type="Pfam" id="PF00593"/>
    </source>
</evidence>
<keyword evidence="9" id="KW-1185">Reference proteome</keyword>
<keyword evidence="5" id="KW-0732">Signal</keyword>
<organism evidence="8 9">
    <name type="scientific">Brevundimonas lenta</name>
    <dbReference type="NCBI Taxonomy" id="424796"/>
    <lineage>
        <taxon>Bacteria</taxon>
        <taxon>Pseudomonadati</taxon>
        <taxon>Pseudomonadota</taxon>
        <taxon>Alphaproteobacteria</taxon>
        <taxon>Caulobacterales</taxon>
        <taxon>Caulobacteraceae</taxon>
        <taxon>Brevundimonas</taxon>
    </lineage>
</organism>
<dbReference type="InterPro" id="IPR000531">
    <property type="entry name" value="Beta-barrel_TonB"/>
</dbReference>
<dbReference type="PANTHER" id="PTHR40980">
    <property type="entry name" value="PLUG DOMAIN-CONTAINING PROTEIN"/>
    <property type="match status" value="1"/>
</dbReference>
<dbReference type="SUPFAM" id="SSF56935">
    <property type="entry name" value="Porins"/>
    <property type="match status" value="1"/>
</dbReference>
<evidence type="ECO:0000256" key="2">
    <source>
        <dbReference type="ARBA" id="ARBA00023136"/>
    </source>
</evidence>
<gene>
    <name evidence="8" type="ORF">GGR12_002476</name>
</gene>
<dbReference type="PANTHER" id="PTHR40980:SF4">
    <property type="entry name" value="TONB-DEPENDENT RECEPTOR-LIKE BETA-BARREL DOMAIN-CONTAINING PROTEIN"/>
    <property type="match status" value="1"/>
</dbReference>
<dbReference type="GO" id="GO:0009279">
    <property type="term" value="C:cell outer membrane"/>
    <property type="evidence" value="ECO:0007669"/>
    <property type="project" value="UniProtKB-SubCell"/>
</dbReference>
<feature type="domain" description="TonB-dependent receptor-like beta-barrel" evidence="6">
    <location>
        <begin position="439"/>
        <end position="928"/>
    </location>
</feature>
<sequence length="961" mass="105321">MRHQAGALRPIQRAALKTILLGSIALPLYAAPVMAQEAPQDTAPAEDATQIDEIVVTGIRGSIQTSIQRKRDETVVADVLSSEDIGDLPALSIGEAIETITGASTHREKGGASEISIRGLGPFLGAATFNGREATNGSGDRSVNFNQFPSELINTVAIYKTQRADFIEGGVSGIVNMETVQPLDFRRRRILLEGRALYAGYDDRLHDQSGIGWRGTASYIDQFDLGDAGRLGISVGVQSLEGSNPEELFTSSSTWVACNGTQTVSTTANCSQVTPAQVAGGTPYYLTAGSRTYRQFTEHDQRDSVFAAVQWQPTDSLEIAVDYQNSRRTYTEERNDLNFSETMRGANNRVVTDDGVLMAYTGNSTIESTPTFRIRDEQYEGGGVKLEWQPFEALTLSTDVSYSSTFRSEMDRQVRLRSNATDINGAPVAGVINGQRVAYTFDTRGNDIPAIVVNPLYDLNDWDNFSAAARARRDESVRDNEIIAARFDGAYAVENSFLTSVNAGLRFSELTYKDNDDRVEINVTTAAAIRDANLACRRGFGQDDFLSSAQGNTITSWATFDARCLFEAITGQEDTGPNADRRAIGNRDVTENTSAAYVMGDFDTMLFGLPVTGNVGLRYVKTDVSSVGLRGGFDIVTNPDSTIRLVSNGTFETQTIESSSEAWLPSLNANFEVRDDMQLRVGLFRAMSRPDPAALGAGRTLNLEAGTSFATVEDAIASITANGNPRAEPLMSWNADLSLEWYPNADSIVSAAVYYKQFNGGFMPVVIDETFVIDGQTVTVPVIQDSATDEDSELLGFELTAAHRFSNLPAPFDGLGFKASYNYADTDYETHDLRLGDQLDPITGVVTPGIVDPAGIFGLSNHVFSGSLYWEIGPFEVQSIYKYRTEYYQKFVGAPSQNRYIRDTGVWDFRASYQMTDNLSFMLEASNLNDEPRIHDMPISGSVREYNAYGPRYYLGARYRF</sequence>
<dbReference type="NCBIfam" id="TIGR01782">
    <property type="entry name" value="TonB-Xanth-Caul"/>
    <property type="match status" value="1"/>
</dbReference>
<dbReference type="EMBL" id="JACIDM010000002">
    <property type="protein sequence ID" value="MBB4083610.1"/>
    <property type="molecule type" value="Genomic_DNA"/>
</dbReference>
<evidence type="ECO:0000256" key="3">
    <source>
        <dbReference type="ARBA" id="ARBA00023237"/>
    </source>
</evidence>
<evidence type="ECO:0000256" key="5">
    <source>
        <dbReference type="SAM" id="SignalP"/>
    </source>
</evidence>
<evidence type="ECO:0000259" key="7">
    <source>
        <dbReference type="Pfam" id="PF07715"/>
    </source>
</evidence>
<keyword evidence="2 4" id="KW-0472">Membrane</keyword>